<feature type="compositionally biased region" description="Low complexity" evidence="1">
    <location>
        <begin position="274"/>
        <end position="285"/>
    </location>
</feature>
<feature type="compositionally biased region" description="Basic and acidic residues" evidence="1">
    <location>
        <begin position="300"/>
        <end position="311"/>
    </location>
</feature>
<organism evidence="3 4">
    <name type="scientific">Pedobacter montanisoli</name>
    <dbReference type="NCBI Taxonomy" id="2923277"/>
    <lineage>
        <taxon>Bacteria</taxon>
        <taxon>Pseudomonadati</taxon>
        <taxon>Bacteroidota</taxon>
        <taxon>Sphingobacteriia</taxon>
        <taxon>Sphingobacteriales</taxon>
        <taxon>Sphingobacteriaceae</taxon>
        <taxon>Pedobacter</taxon>
    </lineage>
</organism>
<name>A0ABS9ZYT3_9SPHI</name>
<keyword evidence="4" id="KW-1185">Reference proteome</keyword>
<gene>
    <name evidence="3" type="ORF">MMF97_12105</name>
</gene>
<evidence type="ECO:0000313" key="4">
    <source>
        <dbReference type="Proteomes" id="UP001165460"/>
    </source>
</evidence>
<sequence length="504" mass="54148">MKKFLLSILLSANVIAVLAQQPVTISVSGGFTNASSSMQNKTYLGNGYNIQANLFVPFLSANNDKFTLGVLAGGVYTTAKNLEPSTDELKTAYKLYNGNLAINNAQNQGTNSGITGYLGVQANFSLGSLTLSPSVNGGYLNLKQKGFAQNAMVQSNGNSQTIMLADLPKTNSKGFITIPQLKISYSFTEAFGIYTSAGFNIGPNMDIKGRRLEPAGGFNSSNTYEPTQLSAGKMVEMSTVSTNYQSMMYNIGLSWNLGRKLKKSSTMPSRLSMTPTTSRQTPNTTFGEKVSQGLQTTSSKTDHPLYNDQKTETTNPISNSNMARPGQTIKGVIVKGGKNPGGNMMTISSDGNGEFELDGLEKGFYKFTLEVPDNLQGKSIDQKGVKREEVRTYTGGRKNEPQEKGIGSVGVKHQPGAVSPSYAAMVAGQSIKGIIVKGGKNPGGSTTNLTIHEDGTIQFEVLKKGNYKFLIETGEEPSNKAAKEKVKETGRTRIWLKDVVKTQV</sequence>
<evidence type="ECO:0008006" key="5">
    <source>
        <dbReference type="Google" id="ProtNLM"/>
    </source>
</evidence>
<accession>A0ABS9ZYT3</accession>
<feature type="chain" id="PRO_5046112935" description="Carboxypeptidase regulatory-like domain-containing protein" evidence="2">
    <location>
        <begin position="20"/>
        <end position="504"/>
    </location>
</feature>
<evidence type="ECO:0000256" key="1">
    <source>
        <dbReference type="SAM" id="MobiDB-lite"/>
    </source>
</evidence>
<protein>
    <recommendedName>
        <fullName evidence="5">Carboxypeptidase regulatory-like domain-containing protein</fullName>
    </recommendedName>
</protein>
<feature type="region of interest" description="Disordered" evidence="1">
    <location>
        <begin position="265"/>
        <end position="326"/>
    </location>
</feature>
<evidence type="ECO:0000256" key="2">
    <source>
        <dbReference type="SAM" id="SignalP"/>
    </source>
</evidence>
<comment type="caution">
    <text evidence="3">The sequence shown here is derived from an EMBL/GenBank/DDBJ whole genome shotgun (WGS) entry which is preliminary data.</text>
</comment>
<dbReference type="EMBL" id="JALGBH010000002">
    <property type="protein sequence ID" value="MCJ0743459.1"/>
    <property type="molecule type" value="Genomic_DNA"/>
</dbReference>
<proteinExistence type="predicted"/>
<evidence type="ECO:0000313" key="3">
    <source>
        <dbReference type="EMBL" id="MCJ0743459.1"/>
    </source>
</evidence>
<reference evidence="3" key="1">
    <citation type="submission" date="2022-03" db="EMBL/GenBank/DDBJ databases">
        <authorList>
            <person name="Woo C.Y."/>
        </authorList>
    </citation>
    <scope>NUCLEOTIDE SEQUENCE</scope>
    <source>
        <strain evidence="3">CYS-01</strain>
    </source>
</reference>
<dbReference type="Proteomes" id="UP001165460">
    <property type="component" value="Unassembled WGS sequence"/>
</dbReference>
<feature type="compositionally biased region" description="Polar residues" evidence="1">
    <location>
        <begin position="312"/>
        <end position="322"/>
    </location>
</feature>
<dbReference type="RefSeq" id="WP_243362647.1">
    <property type="nucleotide sequence ID" value="NZ_JALGBH010000002.1"/>
</dbReference>
<feature type="signal peptide" evidence="2">
    <location>
        <begin position="1"/>
        <end position="19"/>
    </location>
</feature>
<keyword evidence="2" id="KW-0732">Signal</keyword>